<dbReference type="EMBL" id="AZEY01000023">
    <property type="protein sequence ID" value="KRL68633.1"/>
    <property type="molecule type" value="Genomic_DNA"/>
</dbReference>
<evidence type="ECO:0000256" key="1">
    <source>
        <dbReference type="SAM" id="Phobius"/>
    </source>
</evidence>
<sequence length="69" mass="7690">MQQINKTVPDQAMTGIIKGRDCQVMNLLTILVFCVLGILIGLAIEGYTYWELGHSARSRPSRIGNHIHP</sequence>
<evidence type="ECO:0000313" key="2">
    <source>
        <dbReference type="EMBL" id="KRL68633.1"/>
    </source>
</evidence>
<reference evidence="2 3" key="1">
    <citation type="journal article" date="2015" name="Genome Announc.">
        <title>Expanding the biotechnology potential of lactobacilli through comparative genomics of 213 strains and associated genera.</title>
        <authorList>
            <person name="Sun Z."/>
            <person name="Harris H.M."/>
            <person name="McCann A."/>
            <person name="Guo C."/>
            <person name="Argimon S."/>
            <person name="Zhang W."/>
            <person name="Yang X."/>
            <person name="Jeffery I.B."/>
            <person name="Cooney J.C."/>
            <person name="Kagawa T.F."/>
            <person name="Liu W."/>
            <person name="Song Y."/>
            <person name="Salvetti E."/>
            <person name="Wrobel A."/>
            <person name="Rasinkangas P."/>
            <person name="Parkhill J."/>
            <person name="Rea M.C."/>
            <person name="O'Sullivan O."/>
            <person name="Ritari J."/>
            <person name="Douillard F.P."/>
            <person name="Paul Ross R."/>
            <person name="Yang R."/>
            <person name="Briner A.E."/>
            <person name="Felis G.E."/>
            <person name="de Vos W.M."/>
            <person name="Barrangou R."/>
            <person name="Klaenhammer T.R."/>
            <person name="Caufield P.W."/>
            <person name="Cui Y."/>
            <person name="Zhang H."/>
            <person name="O'Toole P.W."/>
        </authorList>
    </citation>
    <scope>NUCLEOTIDE SEQUENCE [LARGE SCALE GENOMIC DNA]</scope>
    <source>
        <strain evidence="2 3">DSM 14421</strain>
    </source>
</reference>
<proteinExistence type="predicted"/>
<organism evidence="2 3">
    <name type="scientific">Lentilactobacillus diolivorans DSM 14421</name>
    <dbReference type="NCBI Taxonomy" id="1423739"/>
    <lineage>
        <taxon>Bacteria</taxon>
        <taxon>Bacillati</taxon>
        <taxon>Bacillota</taxon>
        <taxon>Bacilli</taxon>
        <taxon>Lactobacillales</taxon>
        <taxon>Lactobacillaceae</taxon>
        <taxon>Lentilactobacillus</taxon>
    </lineage>
</organism>
<feature type="transmembrane region" description="Helical" evidence="1">
    <location>
        <begin position="27"/>
        <end position="50"/>
    </location>
</feature>
<dbReference type="Proteomes" id="UP000052013">
    <property type="component" value="Unassembled WGS sequence"/>
</dbReference>
<dbReference type="AlphaFoldDB" id="A0A0R1SIL6"/>
<keyword evidence="1" id="KW-0812">Transmembrane</keyword>
<name>A0A0R1SIL6_9LACO</name>
<keyword evidence="1" id="KW-0472">Membrane</keyword>
<protein>
    <submittedName>
        <fullName evidence="2">Uncharacterized protein</fullName>
    </submittedName>
</protein>
<dbReference type="PATRIC" id="fig|1423739.3.peg.2550"/>
<accession>A0A0R1SIL6</accession>
<gene>
    <name evidence="2" type="ORF">FC85_GL002452</name>
</gene>
<keyword evidence="1" id="KW-1133">Transmembrane helix</keyword>
<evidence type="ECO:0000313" key="3">
    <source>
        <dbReference type="Proteomes" id="UP000052013"/>
    </source>
</evidence>
<comment type="caution">
    <text evidence="2">The sequence shown here is derived from an EMBL/GenBank/DDBJ whole genome shotgun (WGS) entry which is preliminary data.</text>
</comment>